<keyword evidence="2" id="KW-1185">Reference proteome</keyword>
<sequence length="103" mass="11780">MILISTQESIGYLKATVVRDQQQHSISSASQLQSSLFSSSAYMLRQIQDLNLMKVFVFEKKYDAGFMDWLVMWSSLPNFWLIVNGGAKNFNKGVQNLRSNHTN</sequence>
<organism evidence="1 2">
    <name type="scientific">Solanum commersonii</name>
    <name type="common">Commerson's wild potato</name>
    <name type="synonym">Commerson's nightshade</name>
    <dbReference type="NCBI Taxonomy" id="4109"/>
    <lineage>
        <taxon>Eukaryota</taxon>
        <taxon>Viridiplantae</taxon>
        <taxon>Streptophyta</taxon>
        <taxon>Embryophyta</taxon>
        <taxon>Tracheophyta</taxon>
        <taxon>Spermatophyta</taxon>
        <taxon>Magnoliopsida</taxon>
        <taxon>eudicotyledons</taxon>
        <taxon>Gunneridae</taxon>
        <taxon>Pentapetalae</taxon>
        <taxon>asterids</taxon>
        <taxon>lamiids</taxon>
        <taxon>Solanales</taxon>
        <taxon>Solanaceae</taxon>
        <taxon>Solanoideae</taxon>
        <taxon>Solaneae</taxon>
        <taxon>Solanum</taxon>
    </lineage>
</organism>
<comment type="caution">
    <text evidence="1">The sequence shown here is derived from an EMBL/GenBank/DDBJ whole genome shotgun (WGS) entry which is preliminary data.</text>
</comment>
<name>A0A9J5XPQ9_SOLCO</name>
<proteinExistence type="predicted"/>
<evidence type="ECO:0000313" key="1">
    <source>
        <dbReference type="EMBL" id="KAG5589487.1"/>
    </source>
</evidence>
<accession>A0A9J5XPQ9</accession>
<protein>
    <submittedName>
        <fullName evidence="1">Uncharacterized protein</fullName>
    </submittedName>
</protein>
<dbReference type="EMBL" id="JACXVP010000008">
    <property type="protein sequence ID" value="KAG5589487.1"/>
    <property type="molecule type" value="Genomic_DNA"/>
</dbReference>
<evidence type="ECO:0000313" key="2">
    <source>
        <dbReference type="Proteomes" id="UP000824120"/>
    </source>
</evidence>
<dbReference type="Proteomes" id="UP000824120">
    <property type="component" value="Chromosome 8"/>
</dbReference>
<gene>
    <name evidence="1" type="ORF">H5410_040001</name>
</gene>
<dbReference type="AlphaFoldDB" id="A0A9J5XPQ9"/>
<reference evidence="1 2" key="1">
    <citation type="submission" date="2020-09" db="EMBL/GenBank/DDBJ databases">
        <title>De no assembly of potato wild relative species, Solanum commersonii.</title>
        <authorList>
            <person name="Cho K."/>
        </authorList>
    </citation>
    <scope>NUCLEOTIDE SEQUENCE [LARGE SCALE GENOMIC DNA]</scope>
    <source>
        <strain evidence="1">LZ3.2</strain>
        <tissue evidence="1">Leaf</tissue>
    </source>
</reference>